<protein>
    <submittedName>
        <fullName evidence="2">Uncharacterized protein</fullName>
    </submittedName>
</protein>
<reference key="1">
    <citation type="submission" date="2007-01" db="EMBL/GenBank/DDBJ databases">
        <title>The Genome Sequence of Puccinia graminis f. sp. tritici Strain CRL 75-36-700-3.</title>
        <authorList>
            <consortium name="The Broad Institute Genome Sequencing Platform"/>
            <person name="Birren B."/>
            <person name="Lander E."/>
            <person name="Galagan J."/>
            <person name="Nusbaum C."/>
            <person name="Devon K."/>
            <person name="Cuomo C."/>
            <person name="Jaffe D."/>
            <person name="Butler J."/>
            <person name="Alvarez P."/>
            <person name="Gnerre S."/>
            <person name="Grabherr M."/>
            <person name="Mauceli E."/>
            <person name="Brockman W."/>
            <person name="Young S."/>
            <person name="LaButti K."/>
            <person name="Sykes S."/>
            <person name="DeCaprio D."/>
            <person name="Crawford M."/>
            <person name="Koehrsen M."/>
            <person name="Engels R."/>
            <person name="Montgomery P."/>
            <person name="Pearson M."/>
            <person name="Howarth C."/>
            <person name="Larson L."/>
            <person name="White J."/>
            <person name="Zeng Q."/>
            <person name="Kodira C."/>
            <person name="Yandava C."/>
            <person name="Alvarado L."/>
            <person name="O'Leary S."/>
            <person name="Szabo L."/>
            <person name="Dean R."/>
            <person name="Schein J."/>
        </authorList>
    </citation>
    <scope>NUCLEOTIDE SEQUENCE</scope>
    <source>
        <strain>CRL 75-36-700-3</strain>
    </source>
</reference>
<organism evidence="2 3">
    <name type="scientific">Puccinia graminis f. sp. tritici (strain CRL 75-36-700-3 / race SCCL)</name>
    <name type="common">Black stem rust fungus</name>
    <dbReference type="NCBI Taxonomy" id="418459"/>
    <lineage>
        <taxon>Eukaryota</taxon>
        <taxon>Fungi</taxon>
        <taxon>Dikarya</taxon>
        <taxon>Basidiomycota</taxon>
        <taxon>Pucciniomycotina</taxon>
        <taxon>Pucciniomycetes</taxon>
        <taxon>Pucciniales</taxon>
        <taxon>Pucciniaceae</taxon>
        <taxon>Puccinia</taxon>
    </lineage>
</organism>
<evidence type="ECO:0000256" key="1">
    <source>
        <dbReference type="SAM" id="MobiDB-lite"/>
    </source>
</evidence>
<feature type="compositionally biased region" description="Polar residues" evidence="1">
    <location>
        <begin position="9"/>
        <end position="19"/>
    </location>
</feature>
<gene>
    <name evidence="2" type="ORF">PGTG_12363</name>
</gene>
<accession>E3KQ32</accession>
<feature type="region of interest" description="Disordered" evidence="1">
    <location>
        <begin position="1"/>
        <end position="33"/>
    </location>
</feature>
<proteinExistence type="predicted"/>
<reference evidence="3" key="2">
    <citation type="journal article" date="2011" name="Proc. Natl. Acad. Sci. U.S.A.">
        <title>Obligate biotrophy features unraveled by the genomic analysis of rust fungi.</title>
        <authorList>
            <person name="Duplessis S."/>
            <person name="Cuomo C.A."/>
            <person name="Lin Y.-C."/>
            <person name="Aerts A."/>
            <person name="Tisserant E."/>
            <person name="Veneault-Fourrey C."/>
            <person name="Joly D.L."/>
            <person name="Hacquard S."/>
            <person name="Amselem J."/>
            <person name="Cantarel B.L."/>
            <person name="Chiu R."/>
            <person name="Coutinho P.M."/>
            <person name="Feau N."/>
            <person name="Field M."/>
            <person name="Frey P."/>
            <person name="Gelhaye E."/>
            <person name="Goldberg J."/>
            <person name="Grabherr M.G."/>
            <person name="Kodira C.D."/>
            <person name="Kohler A."/>
            <person name="Kuees U."/>
            <person name="Lindquist E.A."/>
            <person name="Lucas S.M."/>
            <person name="Mago R."/>
            <person name="Mauceli E."/>
            <person name="Morin E."/>
            <person name="Murat C."/>
            <person name="Pangilinan J.L."/>
            <person name="Park R."/>
            <person name="Pearson M."/>
            <person name="Quesneville H."/>
            <person name="Rouhier N."/>
            <person name="Sakthikumar S."/>
            <person name="Salamov A.A."/>
            <person name="Schmutz J."/>
            <person name="Selles B."/>
            <person name="Shapiro H."/>
            <person name="Tanguay P."/>
            <person name="Tuskan G.A."/>
            <person name="Henrissat B."/>
            <person name="Van de Peer Y."/>
            <person name="Rouze P."/>
            <person name="Ellis J.G."/>
            <person name="Dodds P.N."/>
            <person name="Schein J.E."/>
            <person name="Zhong S."/>
            <person name="Hamelin R.C."/>
            <person name="Grigoriev I.V."/>
            <person name="Szabo L.J."/>
            <person name="Martin F."/>
        </authorList>
    </citation>
    <scope>NUCLEOTIDE SEQUENCE [LARGE SCALE GENOMIC DNA]</scope>
    <source>
        <strain evidence="3">CRL 75-36-700-3 / race SCCL</strain>
    </source>
</reference>
<dbReference type="EMBL" id="DS178300">
    <property type="protein sequence ID" value="EFP86407.2"/>
    <property type="molecule type" value="Genomic_DNA"/>
</dbReference>
<evidence type="ECO:0000313" key="3">
    <source>
        <dbReference type="Proteomes" id="UP000008783"/>
    </source>
</evidence>
<dbReference type="RefSeq" id="XP_003330826.2">
    <property type="nucleotide sequence ID" value="XM_003330778.2"/>
</dbReference>
<evidence type="ECO:0000313" key="2">
    <source>
        <dbReference type="EMBL" id="EFP86407.2"/>
    </source>
</evidence>
<dbReference type="VEuPathDB" id="FungiDB:PGTG_12363"/>
<dbReference type="HOGENOM" id="CLU_1005230_0_0_1"/>
<dbReference type="OrthoDB" id="2512529at2759"/>
<dbReference type="InParanoid" id="E3KQ32"/>
<dbReference type="Proteomes" id="UP000008783">
    <property type="component" value="Unassembled WGS sequence"/>
</dbReference>
<dbReference type="KEGG" id="pgr:PGTG_12363"/>
<dbReference type="AlphaFoldDB" id="E3KQ32"/>
<dbReference type="GeneID" id="10540421"/>
<name>E3KQ32_PUCGT</name>
<keyword evidence="3" id="KW-1185">Reference proteome</keyword>
<sequence>MNPRPVQSGRRQPPTTSEQASDDAVSHTADWPPGSVNLSIENEPINDEFVSEVDAIFQLGGLYADLGEQLAYVPRQYVIGMYAILSVRQAIEQLRQDVLTIPRAPGVASAAMPMAVQARNFHYVAVFRNFVTRQARELLMSRNLGVYSSDTPRGAPRKARGLLTLVLEKINAQNDQFKSSYLPRGYSDPDPAAQGSVDTYVRGKLRNSRGKMRDLLLTNIDMESEVAVPTISALLGLMRSSLTPPLPNSAPATDTTDKGRRELALLKARLAYLRLQQ</sequence>